<dbReference type="GO" id="GO:0009611">
    <property type="term" value="P:response to wounding"/>
    <property type="evidence" value="ECO:0007669"/>
    <property type="project" value="UniProtKB-UniRule"/>
</dbReference>
<comment type="similarity">
    <text evidence="1 6">Belongs to the TIFY/JAZ family.</text>
</comment>
<keyword evidence="3" id="KW-0832">Ubl conjugation</keyword>
<sequence length="158" mass="16831">MDTGGGGGGMFPAATRGRSLELPPYMREQPQPQPQERRAMDARTMQLFPGGVTSPSSSTQERGRPEVQKAATTAPLTIVYGGQVLVFEHYTAEAAERLIQRTQQLVAAAGGGNAVAVNPPEPMSTPVSRLSGSGGSSICMPIARKASLQRFLQKRKHK</sequence>
<dbReference type="PROSITE" id="PS51320">
    <property type="entry name" value="TIFY"/>
    <property type="match status" value="1"/>
</dbReference>
<dbReference type="InterPro" id="IPR018467">
    <property type="entry name" value="CCT_CS"/>
</dbReference>
<dbReference type="OMA" id="PQPPCMT"/>
<dbReference type="Gramene" id="OB03G29620.1">
    <property type="protein sequence ID" value="OB03G29620.1"/>
    <property type="gene ID" value="OB03G29620"/>
</dbReference>
<reference evidence="9" key="2">
    <citation type="submission" date="2013-04" db="UniProtKB">
        <authorList>
            <consortium name="EnsemblPlants"/>
        </authorList>
    </citation>
    <scope>IDENTIFICATION</scope>
</reference>
<evidence type="ECO:0000256" key="5">
    <source>
        <dbReference type="ARBA" id="ARBA00023163"/>
    </source>
</evidence>
<comment type="subcellular location">
    <subcellularLocation>
        <location evidence="6">Nucleus</location>
    </subcellularLocation>
</comment>
<evidence type="ECO:0000256" key="3">
    <source>
        <dbReference type="ARBA" id="ARBA00022843"/>
    </source>
</evidence>
<keyword evidence="6" id="KW-0539">Nucleus</keyword>
<dbReference type="PANTHER" id="PTHR33077:SF52">
    <property type="entry name" value="PROTEIN TIFY 11D"/>
    <property type="match status" value="1"/>
</dbReference>
<dbReference type="EnsemblPlants" id="OB03G29620.1">
    <property type="protein sequence ID" value="OB03G29620.1"/>
    <property type="gene ID" value="OB03G29620"/>
</dbReference>
<feature type="domain" description="Tify" evidence="8">
    <location>
        <begin position="69"/>
        <end position="104"/>
    </location>
</feature>
<evidence type="ECO:0000256" key="6">
    <source>
        <dbReference type="RuleBase" id="RU369065"/>
    </source>
</evidence>
<dbReference type="STRING" id="4533.J3LPI6"/>
<keyword evidence="4" id="KW-0805">Transcription regulation</keyword>
<comment type="function">
    <text evidence="6">Repressor of jasmonate responses.</text>
</comment>
<evidence type="ECO:0000313" key="9">
    <source>
        <dbReference type="EnsemblPlants" id="OB03G29620.1"/>
    </source>
</evidence>
<protein>
    <recommendedName>
        <fullName evidence="6">Protein TIFY</fullName>
    </recommendedName>
    <alternativeName>
        <fullName evidence="6">Jasmonate ZIM domain-containing protein</fullName>
    </alternativeName>
</protein>
<evidence type="ECO:0000256" key="4">
    <source>
        <dbReference type="ARBA" id="ARBA00023015"/>
    </source>
</evidence>
<accession>J3LPI6</accession>
<dbReference type="GO" id="GO:0005634">
    <property type="term" value="C:nucleus"/>
    <property type="evidence" value="ECO:0007669"/>
    <property type="project" value="UniProtKB-SubCell"/>
</dbReference>
<dbReference type="InterPro" id="IPR010399">
    <property type="entry name" value="Tify_dom"/>
</dbReference>
<feature type="region of interest" description="Disordered" evidence="7">
    <location>
        <begin position="1"/>
        <end position="69"/>
    </location>
</feature>
<dbReference type="HOGENOM" id="CLU_051749_3_1_1"/>
<name>J3LPI6_ORYBR</name>
<keyword evidence="10" id="KW-1185">Reference proteome</keyword>
<keyword evidence="5" id="KW-0804">Transcription</keyword>
<evidence type="ECO:0000259" key="8">
    <source>
        <dbReference type="PROSITE" id="PS51320"/>
    </source>
</evidence>
<evidence type="ECO:0000313" key="10">
    <source>
        <dbReference type="Proteomes" id="UP000006038"/>
    </source>
</evidence>
<dbReference type="GO" id="GO:0031347">
    <property type="term" value="P:regulation of defense response"/>
    <property type="evidence" value="ECO:0007669"/>
    <property type="project" value="UniProtKB-UniRule"/>
</dbReference>
<dbReference type="InterPro" id="IPR040390">
    <property type="entry name" value="TIFY/JAZ"/>
</dbReference>
<dbReference type="AlphaFoldDB" id="J3LPI6"/>
<feature type="compositionally biased region" description="Gly residues" evidence="7">
    <location>
        <begin position="1"/>
        <end position="10"/>
    </location>
</feature>
<evidence type="ECO:0000256" key="2">
    <source>
        <dbReference type="ARBA" id="ARBA00022819"/>
    </source>
</evidence>
<dbReference type="Proteomes" id="UP000006038">
    <property type="component" value="Chromosome 3"/>
</dbReference>
<keyword evidence="2 6" id="KW-1184">Jasmonic acid signaling pathway</keyword>
<dbReference type="GO" id="GO:2000022">
    <property type="term" value="P:regulation of jasmonic acid mediated signaling pathway"/>
    <property type="evidence" value="ECO:0007669"/>
    <property type="project" value="UniProtKB-UniRule"/>
</dbReference>
<comment type="domain">
    <text evidence="6">The jas domain is required for interaction with COI1.</text>
</comment>
<reference evidence="9" key="1">
    <citation type="journal article" date="2013" name="Nat. Commun.">
        <title>Whole-genome sequencing of Oryza brachyantha reveals mechanisms underlying Oryza genome evolution.</title>
        <authorList>
            <person name="Chen J."/>
            <person name="Huang Q."/>
            <person name="Gao D."/>
            <person name="Wang J."/>
            <person name="Lang Y."/>
            <person name="Liu T."/>
            <person name="Li B."/>
            <person name="Bai Z."/>
            <person name="Luis Goicoechea J."/>
            <person name="Liang C."/>
            <person name="Chen C."/>
            <person name="Zhang W."/>
            <person name="Sun S."/>
            <person name="Liao Y."/>
            <person name="Zhang X."/>
            <person name="Yang L."/>
            <person name="Song C."/>
            <person name="Wang M."/>
            <person name="Shi J."/>
            <person name="Liu G."/>
            <person name="Liu J."/>
            <person name="Zhou H."/>
            <person name="Zhou W."/>
            <person name="Yu Q."/>
            <person name="An N."/>
            <person name="Chen Y."/>
            <person name="Cai Q."/>
            <person name="Wang B."/>
            <person name="Liu B."/>
            <person name="Min J."/>
            <person name="Huang Y."/>
            <person name="Wu H."/>
            <person name="Li Z."/>
            <person name="Zhang Y."/>
            <person name="Yin Y."/>
            <person name="Song W."/>
            <person name="Jiang J."/>
            <person name="Jackson S.A."/>
            <person name="Wing R.A."/>
            <person name="Wang J."/>
            <person name="Chen M."/>
        </authorList>
    </citation>
    <scope>NUCLEOTIDE SEQUENCE [LARGE SCALE GENOMIC DNA]</scope>
    <source>
        <strain evidence="9">cv. IRGC 101232</strain>
    </source>
</reference>
<dbReference type="Pfam" id="PF09425">
    <property type="entry name" value="Jas_motif"/>
    <property type="match status" value="1"/>
</dbReference>
<proteinExistence type="inferred from homology"/>
<dbReference type="PANTHER" id="PTHR33077">
    <property type="entry name" value="PROTEIN TIFY 4A-RELATED-RELATED"/>
    <property type="match status" value="1"/>
</dbReference>
<evidence type="ECO:0000256" key="1">
    <source>
        <dbReference type="ARBA" id="ARBA00008614"/>
    </source>
</evidence>
<evidence type="ECO:0000256" key="7">
    <source>
        <dbReference type="SAM" id="MobiDB-lite"/>
    </source>
</evidence>
<dbReference type="Pfam" id="PF06200">
    <property type="entry name" value="tify"/>
    <property type="match status" value="1"/>
</dbReference>
<organism evidence="9">
    <name type="scientific">Oryza brachyantha</name>
    <name type="common">malo sina</name>
    <dbReference type="NCBI Taxonomy" id="4533"/>
    <lineage>
        <taxon>Eukaryota</taxon>
        <taxon>Viridiplantae</taxon>
        <taxon>Streptophyta</taxon>
        <taxon>Embryophyta</taxon>
        <taxon>Tracheophyta</taxon>
        <taxon>Spermatophyta</taxon>
        <taxon>Magnoliopsida</taxon>
        <taxon>Liliopsida</taxon>
        <taxon>Poales</taxon>
        <taxon>Poaceae</taxon>
        <taxon>BOP clade</taxon>
        <taxon>Oryzoideae</taxon>
        <taxon>Oryzeae</taxon>
        <taxon>Oryzinae</taxon>
        <taxon>Oryza</taxon>
    </lineage>
</organism>